<dbReference type="HAMAP" id="MF_00376">
    <property type="entry name" value="Dephospho_CoA_kinase"/>
    <property type="match status" value="1"/>
</dbReference>
<dbReference type="InterPro" id="IPR027417">
    <property type="entry name" value="P-loop_NTPase"/>
</dbReference>
<dbReference type="AlphaFoldDB" id="L0K587"/>
<dbReference type="InterPro" id="IPR001977">
    <property type="entry name" value="Depp_CoAkinase"/>
</dbReference>
<accession>L0K587</accession>
<dbReference type="PATRIC" id="fig|748449.3.peg.405"/>
<keyword evidence="7 8" id="KW-0173">Coenzyme A biosynthesis</keyword>
<dbReference type="Gene3D" id="3.40.50.300">
    <property type="entry name" value="P-loop containing nucleotide triphosphate hydrolases"/>
    <property type="match status" value="1"/>
</dbReference>
<dbReference type="CDD" id="cd02022">
    <property type="entry name" value="DPCK"/>
    <property type="match status" value="1"/>
</dbReference>
<dbReference type="UniPathway" id="UPA00241">
    <property type="reaction ID" value="UER00356"/>
</dbReference>
<evidence type="ECO:0000256" key="1">
    <source>
        <dbReference type="ARBA" id="ARBA00009018"/>
    </source>
</evidence>
<evidence type="ECO:0000256" key="3">
    <source>
        <dbReference type="ARBA" id="ARBA00022679"/>
    </source>
</evidence>
<keyword evidence="2 8" id="KW-0963">Cytoplasm</keyword>
<comment type="similarity">
    <text evidence="1 8">Belongs to the CoaE family.</text>
</comment>
<gene>
    <name evidence="8" type="primary">coaE</name>
    <name evidence="10" type="ordered locus">Halha_0434</name>
</gene>
<sequence length="198" mass="22769">MKIGLTGGIASGKSTVTKLLEELGVEVIDTDQIAHQLMEPKKEVWNKIVDNFGKEILLSSNEIDRKKLGEIIFNDIQAKKKLDQITHPAIIAELRERMREVGPDNLIVAEVPLLIEADMLDLFDRIWLVYVSREVQIERLMARGNFDHQEALTRIESQMPLDEKKQYADRIINNNGTPTELENEVKRVWKEIKEVVNN</sequence>
<dbReference type="PANTHER" id="PTHR10695">
    <property type="entry name" value="DEPHOSPHO-COA KINASE-RELATED"/>
    <property type="match status" value="1"/>
</dbReference>
<dbReference type="NCBIfam" id="TIGR00152">
    <property type="entry name" value="dephospho-CoA kinase"/>
    <property type="match status" value="1"/>
</dbReference>
<dbReference type="GO" id="GO:0015937">
    <property type="term" value="P:coenzyme A biosynthetic process"/>
    <property type="evidence" value="ECO:0007669"/>
    <property type="project" value="UniProtKB-UniRule"/>
</dbReference>
<dbReference type="Proteomes" id="UP000010880">
    <property type="component" value="Chromosome"/>
</dbReference>
<dbReference type="GO" id="GO:0004140">
    <property type="term" value="F:dephospho-CoA kinase activity"/>
    <property type="evidence" value="ECO:0007669"/>
    <property type="project" value="UniProtKB-UniRule"/>
</dbReference>
<dbReference type="eggNOG" id="COG0237">
    <property type="taxonomic scope" value="Bacteria"/>
</dbReference>
<evidence type="ECO:0000313" key="10">
    <source>
        <dbReference type="EMBL" id="AGB40427.1"/>
    </source>
</evidence>
<evidence type="ECO:0000256" key="6">
    <source>
        <dbReference type="ARBA" id="ARBA00022840"/>
    </source>
</evidence>
<evidence type="ECO:0000256" key="4">
    <source>
        <dbReference type="ARBA" id="ARBA00022741"/>
    </source>
</evidence>
<dbReference type="GO" id="GO:0005524">
    <property type="term" value="F:ATP binding"/>
    <property type="evidence" value="ECO:0007669"/>
    <property type="project" value="UniProtKB-UniRule"/>
</dbReference>
<dbReference type="Pfam" id="PF01121">
    <property type="entry name" value="CoaE"/>
    <property type="match status" value="1"/>
</dbReference>
<proteinExistence type="inferred from homology"/>
<feature type="binding site" evidence="8">
    <location>
        <begin position="10"/>
        <end position="15"/>
    </location>
    <ligand>
        <name>ATP</name>
        <dbReference type="ChEBI" id="CHEBI:30616"/>
    </ligand>
</feature>
<keyword evidence="11" id="KW-1185">Reference proteome</keyword>
<comment type="pathway">
    <text evidence="8">Cofactor biosynthesis; coenzyme A biosynthesis; CoA from (R)-pantothenate: step 5/5.</text>
</comment>
<evidence type="ECO:0000256" key="8">
    <source>
        <dbReference type="HAMAP-Rule" id="MF_00376"/>
    </source>
</evidence>
<protein>
    <recommendedName>
        <fullName evidence="8 9">Dephospho-CoA kinase</fullName>
        <ecNumber evidence="8 9">2.7.1.24</ecNumber>
    </recommendedName>
    <alternativeName>
        <fullName evidence="8">Dephosphocoenzyme A kinase</fullName>
    </alternativeName>
</protein>
<dbReference type="HOGENOM" id="CLU_057180_0_0_9"/>
<organism evidence="10 11">
    <name type="scientific">Halobacteroides halobius (strain ATCC 35273 / DSM 5150 / MD-1)</name>
    <dbReference type="NCBI Taxonomy" id="748449"/>
    <lineage>
        <taxon>Bacteria</taxon>
        <taxon>Bacillati</taxon>
        <taxon>Bacillota</taxon>
        <taxon>Clostridia</taxon>
        <taxon>Halanaerobiales</taxon>
        <taxon>Halobacteroidaceae</taxon>
        <taxon>Halobacteroides</taxon>
    </lineage>
</organism>
<keyword evidence="6 8" id="KW-0067">ATP-binding</keyword>
<dbReference type="EMBL" id="CP003359">
    <property type="protein sequence ID" value="AGB40427.1"/>
    <property type="molecule type" value="Genomic_DNA"/>
</dbReference>
<evidence type="ECO:0000256" key="9">
    <source>
        <dbReference type="NCBIfam" id="TIGR00152"/>
    </source>
</evidence>
<evidence type="ECO:0000256" key="7">
    <source>
        <dbReference type="ARBA" id="ARBA00022993"/>
    </source>
</evidence>
<dbReference type="SUPFAM" id="SSF52540">
    <property type="entry name" value="P-loop containing nucleoside triphosphate hydrolases"/>
    <property type="match status" value="1"/>
</dbReference>
<dbReference type="KEGG" id="hhl:Halha_0434"/>
<evidence type="ECO:0000256" key="5">
    <source>
        <dbReference type="ARBA" id="ARBA00022777"/>
    </source>
</evidence>
<keyword evidence="4 8" id="KW-0547">Nucleotide-binding</keyword>
<name>L0K587_HALHC</name>
<reference evidence="11" key="1">
    <citation type="submission" date="2012-02" db="EMBL/GenBank/DDBJ databases">
        <title>The complete genome of Halobacteroides halobius DSM 5150.</title>
        <authorList>
            <person name="Lucas S."/>
            <person name="Copeland A."/>
            <person name="Lapidus A."/>
            <person name="Glavina del Rio T."/>
            <person name="Dalin E."/>
            <person name="Tice H."/>
            <person name="Bruce D."/>
            <person name="Goodwin L."/>
            <person name="Pitluck S."/>
            <person name="Peters L."/>
            <person name="Mikhailova N."/>
            <person name="Gu W."/>
            <person name="Kyrpides N."/>
            <person name="Mavromatis K."/>
            <person name="Ivanova N."/>
            <person name="Brettin T."/>
            <person name="Detter J.C."/>
            <person name="Han C."/>
            <person name="Larimer F."/>
            <person name="Land M."/>
            <person name="Hauser L."/>
            <person name="Markowitz V."/>
            <person name="Cheng J.-F."/>
            <person name="Hugenholtz P."/>
            <person name="Woyke T."/>
            <person name="Wu D."/>
            <person name="Tindall B."/>
            <person name="Pomrenke H."/>
            <person name="Brambilla E."/>
            <person name="Klenk H.-P."/>
            <person name="Eisen J.A."/>
        </authorList>
    </citation>
    <scope>NUCLEOTIDE SEQUENCE [LARGE SCALE GENOMIC DNA]</scope>
    <source>
        <strain evidence="11">ATCC 35273 / DSM 5150 / MD-1</strain>
    </source>
</reference>
<evidence type="ECO:0000256" key="2">
    <source>
        <dbReference type="ARBA" id="ARBA00022490"/>
    </source>
</evidence>
<dbReference type="GO" id="GO:0005737">
    <property type="term" value="C:cytoplasm"/>
    <property type="evidence" value="ECO:0007669"/>
    <property type="project" value="UniProtKB-SubCell"/>
</dbReference>
<dbReference type="STRING" id="748449.Halha_0434"/>
<keyword evidence="5 8" id="KW-0418">Kinase</keyword>
<comment type="catalytic activity">
    <reaction evidence="8">
        <text>3'-dephospho-CoA + ATP = ADP + CoA + H(+)</text>
        <dbReference type="Rhea" id="RHEA:18245"/>
        <dbReference type="ChEBI" id="CHEBI:15378"/>
        <dbReference type="ChEBI" id="CHEBI:30616"/>
        <dbReference type="ChEBI" id="CHEBI:57287"/>
        <dbReference type="ChEBI" id="CHEBI:57328"/>
        <dbReference type="ChEBI" id="CHEBI:456216"/>
        <dbReference type="EC" id="2.7.1.24"/>
    </reaction>
</comment>
<dbReference type="PANTHER" id="PTHR10695:SF46">
    <property type="entry name" value="BIFUNCTIONAL COENZYME A SYNTHASE-RELATED"/>
    <property type="match status" value="1"/>
</dbReference>
<dbReference type="PROSITE" id="PS51219">
    <property type="entry name" value="DPCK"/>
    <property type="match status" value="1"/>
</dbReference>
<evidence type="ECO:0000313" key="11">
    <source>
        <dbReference type="Proteomes" id="UP000010880"/>
    </source>
</evidence>
<dbReference type="FunFam" id="3.40.50.300:FF:000991">
    <property type="entry name" value="Dephospho-CoA kinase"/>
    <property type="match status" value="1"/>
</dbReference>
<comment type="subcellular location">
    <subcellularLocation>
        <location evidence="8">Cytoplasm</location>
    </subcellularLocation>
</comment>
<comment type="function">
    <text evidence="8">Catalyzes the phosphorylation of the 3'-hydroxyl group of dephosphocoenzyme A to form coenzyme A.</text>
</comment>
<dbReference type="EC" id="2.7.1.24" evidence="8 9"/>
<keyword evidence="3 8" id="KW-0808">Transferase</keyword>